<dbReference type="Pfam" id="PF01549">
    <property type="entry name" value="ShK"/>
    <property type="match status" value="2"/>
</dbReference>
<sequence length="125" mass="13503">MTGKTCTTSATCSANETCAFRDSKNKVCCQKAMLACQDLCEAGTTRSTCSSSVAQCRNSVYYTLMQQQCPVTCGLCNTNPSTPCADKINPATGKSDCKDREALCTNSAWLSVMQEQCPKTCRFCE</sequence>
<dbReference type="AlphaFoldDB" id="A0AA36FNZ5"/>
<feature type="domain" description="ShKT" evidence="4">
    <location>
        <begin position="84"/>
        <end position="124"/>
    </location>
</feature>
<dbReference type="Gene3D" id="1.10.10.1870">
    <property type="entry name" value="ShTK domain-like"/>
    <property type="match status" value="1"/>
</dbReference>
<dbReference type="PROSITE" id="PS51670">
    <property type="entry name" value="SHKT"/>
    <property type="match status" value="2"/>
</dbReference>
<dbReference type="Gene3D" id="1.10.10.1940">
    <property type="match status" value="1"/>
</dbReference>
<name>A0AA36FNZ5_9BILA</name>
<keyword evidence="1" id="KW-0732">Signal</keyword>
<reference evidence="5" key="1">
    <citation type="submission" date="2023-06" db="EMBL/GenBank/DDBJ databases">
        <authorList>
            <person name="Delattre M."/>
        </authorList>
    </citation>
    <scope>NUCLEOTIDE SEQUENCE</scope>
    <source>
        <strain evidence="5">AF72</strain>
    </source>
</reference>
<evidence type="ECO:0000313" key="6">
    <source>
        <dbReference type="Proteomes" id="UP001177023"/>
    </source>
</evidence>
<comment type="caution">
    <text evidence="3">Lacks conserved residue(s) required for the propagation of feature annotation.</text>
</comment>
<evidence type="ECO:0000259" key="4">
    <source>
        <dbReference type="PROSITE" id="PS51670"/>
    </source>
</evidence>
<feature type="domain" description="ShKT" evidence="4">
    <location>
        <begin position="40"/>
        <end position="76"/>
    </location>
</feature>
<evidence type="ECO:0000313" key="5">
    <source>
        <dbReference type="EMBL" id="CAJ0558022.1"/>
    </source>
</evidence>
<comment type="caution">
    <text evidence="5">The sequence shown here is derived from an EMBL/GenBank/DDBJ whole genome shotgun (WGS) entry which is preliminary data.</text>
</comment>
<dbReference type="FunFam" id="1.10.10.1940:FF:000002">
    <property type="entry name" value="PHAryngeal gland Toxin-related"/>
    <property type="match status" value="1"/>
</dbReference>
<dbReference type="Proteomes" id="UP001177023">
    <property type="component" value="Unassembled WGS sequence"/>
</dbReference>
<evidence type="ECO:0000256" key="1">
    <source>
        <dbReference type="ARBA" id="ARBA00022729"/>
    </source>
</evidence>
<protein>
    <recommendedName>
        <fullName evidence="4">ShKT domain-containing protein</fullName>
    </recommendedName>
</protein>
<keyword evidence="6" id="KW-1185">Reference proteome</keyword>
<gene>
    <name evidence="5" type="ORF">MSPICULIGERA_LOCUS764</name>
</gene>
<evidence type="ECO:0000256" key="3">
    <source>
        <dbReference type="PROSITE-ProRule" id="PRU01005"/>
    </source>
</evidence>
<dbReference type="EMBL" id="CATQJA010000178">
    <property type="protein sequence ID" value="CAJ0558022.1"/>
    <property type="molecule type" value="Genomic_DNA"/>
</dbReference>
<accession>A0AA36FNZ5</accession>
<evidence type="ECO:0000256" key="2">
    <source>
        <dbReference type="ARBA" id="ARBA00023157"/>
    </source>
</evidence>
<dbReference type="SMART" id="SM00254">
    <property type="entry name" value="ShKT"/>
    <property type="match status" value="2"/>
</dbReference>
<proteinExistence type="predicted"/>
<organism evidence="5 6">
    <name type="scientific">Mesorhabditis spiculigera</name>
    <dbReference type="NCBI Taxonomy" id="96644"/>
    <lineage>
        <taxon>Eukaryota</taxon>
        <taxon>Metazoa</taxon>
        <taxon>Ecdysozoa</taxon>
        <taxon>Nematoda</taxon>
        <taxon>Chromadorea</taxon>
        <taxon>Rhabditida</taxon>
        <taxon>Rhabditina</taxon>
        <taxon>Rhabditomorpha</taxon>
        <taxon>Rhabditoidea</taxon>
        <taxon>Rhabditidae</taxon>
        <taxon>Mesorhabditinae</taxon>
        <taxon>Mesorhabditis</taxon>
    </lineage>
</organism>
<feature type="non-terminal residue" evidence="5">
    <location>
        <position position="125"/>
    </location>
</feature>
<dbReference type="PANTHER" id="PTHR46219:SF5">
    <property type="entry name" value="SHKT DOMAIN-CONTAINING PROTEIN"/>
    <property type="match status" value="1"/>
</dbReference>
<dbReference type="InterPro" id="IPR003582">
    <property type="entry name" value="ShKT_dom"/>
</dbReference>
<keyword evidence="2" id="KW-1015">Disulfide bond</keyword>
<dbReference type="PANTHER" id="PTHR46219">
    <property type="entry name" value="PROTEIN CBG11138"/>
    <property type="match status" value="1"/>
</dbReference>